<keyword evidence="2" id="KW-1185">Reference proteome</keyword>
<dbReference type="EMBL" id="KN550552">
    <property type="protein sequence ID" value="KHJ93899.1"/>
    <property type="molecule type" value="Genomic_DNA"/>
</dbReference>
<dbReference type="AlphaFoldDB" id="A0A0B1T9H3"/>
<name>A0A0B1T9H3_OESDE</name>
<dbReference type="OrthoDB" id="5860460at2759"/>
<reference evidence="1 2" key="1">
    <citation type="submission" date="2014-03" db="EMBL/GenBank/DDBJ databases">
        <title>Draft genome of the hookworm Oesophagostomum dentatum.</title>
        <authorList>
            <person name="Mitreva M."/>
        </authorList>
    </citation>
    <scope>NUCLEOTIDE SEQUENCE [LARGE SCALE GENOMIC DNA]</scope>
    <source>
        <strain evidence="1 2">OD-Hann</strain>
    </source>
</reference>
<gene>
    <name evidence="1" type="ORF">OESDEN_06180</name>
</gene>
<dbReference type="PANTHER" id="PTHR31751">
    <property type="entry name" value="SI:CH211-108C17.2-RELATED-RELATED"/>
    <property type="match status" value="1"/>
</dbReference>
<dbReference type="Proteomes" id="UP000053660">
    <property type="component" value="Unassembled WGS sequence"/>
</dbReference>
<organism evidence="1 2">
    <name type="scientific">Oesophagostomum dentatum</name>
    <name type="common">Nodular worm</name>
    <dbReference type="NCBI Taxonomy" id="61180"/>
    <lineage>
        <taxon>Eukaryota</taxon>
        <taxon>Metazoa</taxon>
        <taxon>Ecdysozoa</taxon>
        <taxon>Nematoda</taxon>
        <taxon>Chromadorea</taxon>
        <taxon>Rhabditida</taxon>
        <taxon>Rhabditina</taxon>
        <taxon>Rhabditomorpha</taxon>
        <taxon>Strongyloidea</taxon>
        <taxon>Strongylidae</taxon>
        <taxon>Oesophagostomum</taxon>
    </lineage>
</organism>
<proteinExistence type="predicted"/>
<evidence type="ECO:0000313" key="2">
    <source>
        <dbReference type="Proteomes" id="UP000053660"/>
    </source>
</evidence>
<accession>A0A0B1T9H3</accession>
<dbReference type="PANTHER" id="PTHR31751:SF42">
    <property type="entry name" value="PROTEIN CBG10204"/>
    <property type="match status" value="1"/>
</dbReference>
<protein>
    <submittedName>
        <fullName evidence="1">Uncharacterized protein</fullName>
    </submittedName>
</protein>
<sequence length="218" mass="24743">MFSKTTFWKYFEYTKDSVDIVYAAHQEKVLDVVRSKNEHETGLNLAADGSCDSRGYSALIGKAVVADLATKLVLHTEVLHRSETDNISGKMEVEGIRRMPRWIVQQGIRINSLTTDRSRNIGAMLNEMRPESGPITHFYDGWHLTPETGRYTRCSHRALKGSRPEIMVQNSKAFAKFRAVILNHRFQGDLVKASPYGGTSVCEAKNALDRIYCRKEIF</sequence>
<evidence type="ECO:0000313" key="1">
    <source>
        <dbReference type="EMBL" id="KHJ93899.1"/>
    </source>
</evidence>